<reference evidence="8 9" key="1">
    <citation type="journal article" date="2020" name="bioRxiv">
        <title>A chromosome-scale genome assembly for the Fusarium oxysporum strain Fo5176 to establish a model Arabidopsis-fungal pathosystem.</title>
        <authorList>
            <person name="Fokkens L."/>
            <person name="Guo L."/>
            <person name="Dora S."/>
            <person name="Wang B."/>
            <person name="Ye K."/>
            <person name="Sanchez-Rodriguez C."/>
            <person name="Croll D."/>
        </authorList>
    </citation>
    <scope>NUCLEOTIDE SEQUENCE [LARGE SCALE GENOMIC DNA]</scope>
    <source>
        <strain evidence="8 9">Fo5176</strain>
    </source>
</reference>
<evidence type="ECO:0000313" key="8">
    <source>
        <dbReference type="EMBL" id="KAF6523192.1"/>
    </source>
</evidence>
<dbReference type="InterPro" id="IPR051089">
    <property type="entry name" value="prtT"/>
</dbReference>
<comment type="caution">
    <text evidence="8">The sequence shown here is derived from an EMBL/GenBank/DDBJ whole genome shotgun (WGS) entry which is preliminary data.</text>
</comment>
<dbReference type="GO" id="GO:0005634">
    <property type="term" value="C:nucleus"/>
    <property type="evidence" value="ECO:0007669"/>
    <property type="project" value="UniProtKB-SubCell"/>
</dbReference>
<evidence type="ECO:0000259" key="7">
    <source>
        <dbReference type="PROSITE" id="PS50048"/>
    </source>
</evidence>
<dbReference type="CDD" id="cd00067">
    <property type="entry name" value="GAL4"/>
    <property type="match status" value="1"/>
</dbReference>
<dbReference type="PANTHER" id="PTHR31845">
    <property type="entry name" value="FINGER DOMAIN PROTEIN, PUTATIVE-RELATED"/>
    <property type="match status" value="1"/>
</dbReference>
<gene>
    <name evidence="8" type="ORF">HZS61_014720</name>
</gene>
<feature type="region of interest" description="Disordered" evidence="6">
    <location>
        <begin position="109"/>
        <end position="165"/>
    </location>
</feature>
<proteinExistence type="predicted"/>
<dbReference type="Pfam" id="PF00172">
    <property type="entry name" value="Zn_clus"/>
    <property type="match status" value="1"/>
</dbReference>
<dbReference type="AlphaFoldDB" id="A0A8H6GSY7"/>
<feature type="domain" description="Zn(2)-C6 fungal-type" evidence="7">
    <location>
        <begin position="75"/>
        <end position="107"/>
    </location>
</feature>
<evidence type="ECO:0000256" key="2">
    <source>
        <dbReference type="ARBA" id="ARBA00023015"/>
    </source>
</evidence>
<dbReference type="GO" id="GO:0000976">
    <property type="term" value="F:transcription cis-regulatory region binding"/>
    <property type="evidence" value="ECO:0007669"/>
    <property type="project" value="TreeGrafter"/>
</dbReference>
<feature type="compositionally biased region" description="Low complexity" evidence="6">
    <location>
        <begin position="216"/>
        <end position="226"/>
    </location>
</feature>
<evidence type="ECO:0000313" key="9">
    <source>
        <dbReference type="Proteomes" id="UP000593570"/>
    </source>
</evidence>
<feature type="compositionally biased region" description="Basic and acidic residues" evidence="6">
    <location>
        <begin position="201"/>
        <end position="211"/>
    </location>
</feature>
<keyword evidence="2" id="KW-0805">Transcription regulation</keyword>
<dbReference type="PROSITE" id="PS00463">
    <property type="entry name" value="ZN2_CY6_FUNGAL_1"/>
    <property type="match status" value="1"/>
</dbReference>
<name>A0A8H6GSY7_FUSOX</name>
<dbReference type="SMART" id="SM00066">
    <property type="entry name" value="GAL4"/>
    <property type="match status" value="1"/>
</dbReference>
<evidence type="ECO:0000256" key="4">
    <source>
        <dbReference type="ARBA" id="ARBA00023163"/>
    </source>
</evidence>
<keyword evidence="4" id="KW-0804">Transcription</keyword>
<dbReference type="Proteomes" id="UP000593570">
    <property type="component" value="Unassembled WGS sequence"/>
</dbReference>
<sequence length="807" mass="89248">MTSRPGVKITELATGCIHFFSASTPDPSSAPTDIPILQSKAVVCPIPVATRPVTQIHLMAPSTVIPSDFHRAPVACLKCRAGKVRCLVAQDASQCQRCTANSTECVFTQPKRARHRPRIHPHSRRLKVQERQNQQEQQEEQPASASDQVHISSAPPSPPSPHIDRHAHKALITPNIRARIVSALSTLKGKRGAPFSFVTSGDKRPGVDEPTPHQPPSSDQPQSSGPTLKLSYLLCPLQPSDLSHPQDHVHQPGPLVKMPTYRDSMTLGQTMTDPVDNGILSSSASEALFQHFMLEMNAKWEYLLDPHVDTHDDVRRRSRLLFATVLYCSSKFANFINGKLVPTTDPFLQSRLCSVARNLAVTAFAEGDRSVETMQAFYLLACWKDADDDVSYRHSGYAFRFLHDLDWDMGDGERPQAVRRRRTWVALFRQDKQQSLFFMNRATSSMSDDDHLLVDYLDTWLGMAHVLPQDYMACCSADLRRIQSKIRSLVQKASSLMLPCLLEQMDSELSRWRLTWEDKLKMNLLGPYPDDLLLDRRLTHPEKHHLRTLIGLWEGSVRLNISSAILRQAITASVAESLRANGHSPPSTFRLDLPGIPPLEDVLSPDVAGLGSSIEGGFETLRYLLEISPEDLRRAPDSVLLLGPNAAIFLCLLLCLPCNGVLGPAFQKTAIGLIRDIARHVGQAVQSPQDVVNLHSAYLDSLVNLLGPASQQWPPMDGELSGCDLSQSHLETSDLQFDDTAMEAAQVLAGGMASGLDGDVDDPDTMFRFTTEPEQILHMQSLANLLDASFFSAMSPMSADVNSNTQA</sequence>
<dbReference type="InterPro" id="IPR001138">
    <property type="entry name" value="Zn2Cys6_DnaBD"/>
</dbReference>
<feature type="region of interest" description="Disordered" evidence="6">
    <location>
        <begin position="192"/>
        <end position="228"/>
    </location>
</feature>
<dbReference type="PANTHER" id="PTHR31845:SF19">
    <property type="entry name" value="TRANSCRIPTION FACTOR DOMAIN-CONTAINING PROTEIN"/>
    <property type="match status" value="1"/>
</dbReference>
<dbReference type="InterPro" id="IPR036864">
    <property type="entry name" value="Zn2-C6_fun-type_DNA-bd_sf"/>
</dbReference>
<dbReference type="CDD" id="cd12148">
    <property type="entry name" value="fungal_TF_MHR"/>
    <property type="match status" value="1"/>
</dbReference>
<dbReference type="GO" id="GO:0000981">
    <property type="term" value="F:DNA-binding transcription factor activity, RNA polymerase II-specific"/>
    <property type="evidence" value="ECO:0007669"/>
    <property type="project" value="InterPro"/>
</dbReference>
<dbReference type="EMBL" id="JACDXP010000006">
    <property type="protein sequence ID" value="KAF6523192.1"/>
    <property type="molecule type" value="Genomic_DNA"/>
</dbReference>
<accession>A0A8H6GSY7</accession>
<evidence type="ECO:0000256" key="3">
    <source>
        <dbReference type="ARBA" id="ARBA00023125"/>
    </source>
</evidence>
<dbReference type="SUPFAM" id="SSF57701">
    <property type="entry name" value="Zn2/Cys6 DNA-binding domain"/>
    <property type="match status" value="1"/>
</dbReference>
<keyword evidence="3" id="KW-0238">DNA-binding</keyword>
<dbReference type="GO" id="GO:0008270">
    <property type="term" value="F:zinc ion binding"/>
    <property type="evidence" value="ECO:0007669"/>
    <property type="project" value="InterPro"/>
</dbReference>
<protein>
    <recommendedName>
        <fullName evidence="7">Zn(2)-C6 fungal-type domain-containing protein</fullName>
    </recommendedName>
</protein>
<dbReference type="Gene3D" id="4.10.240.10">
    <property type="entry name" value="Zn(2)-C6 fungal-type DNA-binding domain"/>
    <property type="match status" value="1"/>
</dbReference>
<feature type="compositionally biased region" description="Basic residues" evidence="6">
    <location>
        <begin position="111"/>
        <end position="126"/>
    </location>
</feature>
<evidence type="ECO:0000256" key="5">
    <source>
        <dbReference type="ARBA" id="ARBA00023242"/>
    </source>
</evidence>
<comment type="subcellular location">
    <subcellularLocation>
        <location evidence="1">Nucleus</location>
    </subcellularLocation>
</comment>
<evidence type="ECO:0000256" key="6">
    <source>
        <dbReference type="SAM" id="MobiDB-lite"/>
    </source>
</evidence>
<dbReference type="PROSITE" id="PS50048">
    <property type="entry name" value="ZN2_CY6_FUNGAL_2"/>
    <property type="match status" value="1"/>
</dbReference>
<organism evidence="8 9">
    <name type="scientific">Fusarium oxysporum f. sp. conglutinans</name>
    <dbReference type="NCBI Taxonomy" id="100902"/>
    <lineage>
        <taxon>Eukaryota</taxon>
        <taxon>Fungi</taxon>
        <taxon>Dikarya</taxon>
        <taxon>Ascomycota</taxon>
        <taxon>Pezizomycotina</taxon>
        <taxon>Sordariomycetes</taxon>
        <taxon>Hypocreomycetidae</taxon>
        <taxon>Hypocreales</taxon>
        <taxon>Nectriaceae</taxon>
        <taxon>Fusarium</taxon>
        <taxon>Fusarium oxysporum species complex</taxon>
    </lineage>
</organism>
<keyword evidence="5" id="KW-0539">Nucleus</keyword>
<evidence type="ECO:0000256" key="1">
    <source>
        <dbReference type="ARBA" id="ARBA00004123"/>
    </source>
</evidence>